<dbReference type="Proteomes" id="UP001055712">
    <property type="component" value="Unassembled WGS sequence"/>
</dbReference>
<protein>
    <submittedName>
        <fullName evidence="3">Uncharacterized protein</fullName>
    </submittedName>
</protein>
<accession>A0A9D4TU88</accession>
<feature type="region of interest" description="Disordered" evidence="2">
    <location>
        <begin position="34"/>
        <end position="66"/>
    </location>
</feature>
<dbReference type="Gene3D" id="2.60.40.10">
    <property type="entry name" value="Immunoglobulins"/>
    <property type="match status" value="1"/>
</dbReference>
<dbReference type="EMBL" id="SIDB01000003">
    <property type="protein sequence ID" value="KAI3434787.1"/>
    <property type="molecule type" value="Genomic_DNA"/>
</dbReference>
<evidence type="ECO:0000313" key="3">
    <source>
        <dbReference type="EMBL" id="KAI3434787.1"/>
    </source>
</evidence>
<feature type="compositionally biased region" description="Basic and acidic residues" evidence="2">
    <location>
        <begin position="1"/>
        <end position="14"/>
    </location>
</feature>
<keyword evidence="4" id="KW-1185">Reference proteome</keyword>
<sequence>MDAAEELRRAKASEDLPPLPPLLAQILAETRAKQAAKAARAERGEPEPAATAQADDGEAKLASGPLFLEAAPSHGLVMAGTNVAPHVDRDSEASESDGEPEKPPGPVDASRCRAHGPAFSGAAACQPVKMTITARDSSGKRIREGGAHILVMVEPTAAPGAAEEPEPIQAEVSDHGDGTYTATYSVPTKGNYQLHIEVNGDPLGESPYPIFFSAPVAQPPPPPGAPPPQAAMPGPESVVPGMQGMQGMPVPTMTAGGIQVVTADAIKLAQQQQAAAVAGAVQGADAAAGASAMAAAYPNLATGVRMSLGWQRLALSAAHTPLCSS</sequence>
<dbReference type="InterPro" id="IPR014756">
    <property type="entry name" value="Ig_E-set"/>
</dbReference>
<feature type="region of interest" description="Disordered" evidence="2">
    <location>
        <begin position="1"/>
        <end position="21"/>
    </location>
</feature>
<reference evidence="3" key="1">
    <citation type="journal article" date="2019" name="Plant J.">
        <title>Chlorella vulgaris genome assembly and annotation reveals the molecular basis for metabolic acclimation to high light conditions.</title>
        <authorList>
            <person name="Cecchin M."/>
            <person name="Marcolungo L."/>
            <person name="Rossato M."/>
            <person name="Girolomoni L."/>
            <person name="Cosentino E."/>
            <person name="Cuine S."/>
            <person name="Li-Beisson Y."/>
            <person name="Delledonne M."/>
            <person name="Ballottari M."/>
        </authorList>
    </citation>
    <scope>NUCLEOTIDE SEQUENCE</scope>
    <source>
        <strain evidence="3">211/11P</strain>
    </source>
</reference>
<dbReference type="InterPro" id="IPR001298">
    <property type="entry name" value="Filamin/ABP280_rpt"/>
</dbReference>
<comment type="caution">
    <text evidence="3">The sequence shown here is derived from an EMBL/GenBank/DDBJ whole genome shotgun (WGS) entry which is preliminary data.</text>
</comment>
<feature type="region of interest" description="Disordered" evidence="2">
    <location>
        <begin position="88"/>
        <end position="115"/>
    </location>
</feature>
<dbReference type="SUPFAM" id="SSF81296">
    <property type="entry name" value="E set domains"/>
    <property type="match status" value="1"/>
</dbReference>
<dbReference type="InterPro" id="IPR017868">
    <property type="entry name" value="Filamin/ABP280_repeat-like"/>
</dbReference>
<dbReference type="Pfam" id="PF00630">
    <property type="entry name" value="Filamin"/>
    <property type="match status" value="1"/>
</dbReference>
<organism evidence="3 4">
    <name type="scientific">Chlorella vulgaris</name>
    <name type="common">Green alga</name>
    <dbReference type="NCBI Taxonomy" id="3077"/>
    <lineage>
        <taxon>Eukaryota</taxon>
        <taxon>Viridiplantae</taxon>
        <taxon>Chlorophyta</taxon>
        <taxon>core chlorophytes</taxon>
        <taxon>Trebouxiophyceae</taxon>
        <taxon>Chlorellales</taxon>
        <taxon>Chlorellaceae</taxon>
        <taxon>Chlorella clade</taxon>
        <taxon>Chlorella</taxon>
    </lineage>
</organism>
<dbReference type="InterPro" id="IPR013783">
    <property type="entry name" value="Ig-like_fold"/>
</dbReference>
<reference evidence="3" key="2">
    <citation type="submission" date="2020-11" db="EMBL/GenBank/DDBJ databases">
        <authorList>
            <person name="Cecchin M."/>
            <person name="Marcolungo L."/>
            <person name="Rossato M."/>
            <person name="Girolomoni L."/>
            <person name="Cosentino E."/>
            <person name="Cuine S."/>
            <person name="Li-Beisson Y."/>
            <person name="Delledonne M."/>
            <person name="Ballottari M."/>
        </authorList>
    </citation>
    <scope>NUCLEOTIDE SEQUENCE</scope>
    <source>
        <strain evidence="3">211/11P</strain>
        <tissue evidence="3">Whole cell</tissue>
    </source>
</reference>
<proteinExistence type="predicted"/>
<evidence type="ECO:0000313" key="4">
    <source>
        <dbReference type="Proteomes" id="UP001055712"/>
    </source>
</evidence>
<gene>
    <name evidence="3" type="ORF">D9Q98_002845</name>
</gene>
<feature type="repeat" description="Filamin" evidence="1">
    <location>
        <begin position="104"/>
        <end position="212"/>
    </location>
</feature>
<dbReference type="OrthoDB" id="548276at2759"/>
<dbReference type="SMART" id="SM00557">
    <property type="entry name" value="IG_FLMN"/>
    <property type="match status" value="1"/>
</dbReference>
<evidence type="ECO:0000256" key="1">
    <source>
        <dbReference type="PROSITE-ProRule" id="PRU00087"/>
    </source>
</evidence>
<dbReference type="AlphaFoldDB" id="A0A9D4TU88"/>
<dbReference type="PROSITE" id="PS50194">
    <property type="entry name" value="FILAMIN_REPEAT"/>
    <property type="match status" value="1"/>
</dbReference>
<name>A0A9D4TU88_CHLVU</name>
<evidence type="ECO:0000256" key="2">
    <source>
        <dbReference type="SAM" id="MobiDB-lite"/>
    </source>
</evidence>